<reference evidence="2 3" key="1">
    <citation type="submission" date="2024-11" db="EMBL/GenBank/DDBJ databases">
        <title>Adaptive evolution of stress response genes in parasites aligns with host niche diversity.</title>
        <authorList>
            <person name="Hahn C."/>
            <person name="Resl P."/>
        </authorList>
    </citation>
    <scope>NUCLEOTIDE SEQUENCE [LARGE SCALE GENOMIC DNA]</scope>
    <source>
        <strain evidence="2">EGGRZ-B1_66</strain>
        <tissue evidence="2">Body</tissue>
    </source>
</reference>
<keyword evidence="3" id="KW-1185">Reference proteome</keyword>
<dbReference type="Proteomes" id="UP001626550">
    <property type="component" value="Unassembled WGS sequence"/>
</dbReference>
<dbReference type="EMBL" id="JBJKFK010000652">
    <property type="protein sequence ID" value="KAL3315844.1"/>
    <property type="molecule type" value="Genomic_DNA"/>
</dbReference>
<evidence type="ECO:0000259" key="1">
    <source>
        <dbReference type="Pfam" id="PF13873"/>
    </source>
</evidence>
<organism evidence="2 3">
    <name type="scientific">Cichlidogyrus casuarinus</name>
    <dbReference type="NCBI Taxonomy" id="1844966"/>
    <lineage>
        <taxon>Eukaryota</taxon>
        <taxon>Metazoa</taxon>
        <taxon>Spiralia</taxon>
        <taxon>Lophotrochozoa</taxon>
        <taxon>Platyhelminthes</taxon>
        <taxon>Monogenea</taxon>
        <taxon>Monopisthocotylea</taxon>
        <taxon>Dactylogyridea</taxon>
        <taxon>Ancyrocephalidae</taxon>
        <taxon>Cichlidogyrus</taxon>
    </lineage>
</organism>
<evidence type="ECO:0000313" key="2">
    <source>
        <dbReference type="EMBL" id="KAL3315844.1"/>
    </source>
</evidence>
<dbReference type="AlphaFoldDB" id="A0ABD2Q8H2"/>
<evidence type="ECO:0000313" key="3">
    <source>
        <dbReference type="Proteomes" id="UP001626550"/>
    </source>
</evidence>
<name>A0ABD2Q8H2_9PLAT</name>
<sequence>MSDSDEHRDSESCETIISTTNKSKNERYTYPELNFIFNAIKSFPNIIESPRSYTETKNRKSHVWNYIASSLSATFPDCNPKTALQLRNWWKRTKSRAKHKLSNRVSSDCKSIGDKIKLDEDLAGRGYLDHIYVEICKFCQEMEESYTSDNEEKEFHRLLTQRNSELNNEDSAACFCGGQSSSSNRQNCPPTNSILFSFLLSKVLANNKRSAEEACTSSAPSLPHSHDQETNIEAEILSLKKRKLLLQLQLLDYQLIKQSESNN</sequence>
<gene>
    <name evidence="2" type="ORF">Ciccas_005514</name>
</gene>
<accession>A0ABD2Q8H2</accession>
<feature type="domain" description="Myb/SANT-like DNA-binding" evidence="1">
    <location>
        <begin position="26"/>
        <end position="101"/>
    </location>
</feature>
<comment type="caution">
    <text evidence="2">The sequence shown here is derived from an EMBL/GenBank/DDBJ whole genome shotgun (WGS) entry which is preliminary data.</text>
</comment>
<protein>
    <recommendedName>
        <fullName evidence="1">Myb/SANT-like DNA-binding domain-containing protein</fullName>
    </recommendedName>
</protein>
<proteinExistence type="predicted"/>
<dbReference type="InterPro" id="IPR028002">
    <property type="entry name" value="Myb_DNA-bind_5"/>
</dbReference>
<dbReference type="Pfam" id="PF13873">
    <property type="entry name" value="Myb_DNA-bind_5"/>
    <property type="match status" value="1"/>
</dbReference>